<feature type="compositionally biased region" description="Acidic residues" evidence="1">
    <location>
        <begin position="285"/>
        <end position="303"/>
    </location>
</feature>
<feature type="compositionally biased region" description="Polar residues" evidence="1">
    <location>
        <begin position="314"/>
        <end position="326"/>
    </location>
</feature>
<protein>
    <submittedName>
        <fullName evidence="2">Uncharacterized protein</fullName>
    </submittedName>
</protein>
<sequence>MARGKSGAKANKLAKLVNSDERMRKFREMYHVSSDMRLRARNVNVKLVNGLPSSNKGYDNGFLVVSSSCFTSGSACRNKFRCPDSSWLEIPNHVINLEEIEKLDTFLEGPIVPCSQETLVEPTVLFVARPAYASSSIDHPDLIPTGEAAPSADSSSAVLEIQPQLPQIVEIDEPEEVADLAPKTKRARTVVHHTVLDTLDIELSAKVIMPCLGLPAFPGISEHGTPCSWARYFAISPGTCDGVFNGRFRDGWKLALRKADVPDSSDLYLRSSTPLPYPEASLKDSDDEDEEDEEDEAQEAEGEQENRVADPTLLATSNPHTPSTRS</sequence>
<name>A0A2N9H262_FAGSY</name>
<organism evidence="2">
    <name type="scientific">Fagus sylvatica</name>
    <name type="common">Beechnut</name>
    <dbReference type="NCBI Taxonomy" id="28930"/>
    <lineage>
        <taxon>Eukaryota</taxon>
        <taxon>Viridiplantae</taxon>
        <taxon>Streptophyta</taxon>
        <taxon>Embryophyta</taxon>
        <taxon>Tracheophyta</taxon>
        <taxon>Spermatophyta</taxon>
        <taxon>Magnoliopsida</taxon>
        <taxon>eudicotyledons</taxon>
        <taxon>Gunneridae</taxon>
        <taxon>Pentapetalae</taxon>
        <taxon>rosids</taxon>
        <taxon>fabids</taxon>
        <taxon>Fagales</taxon>
        <taxon>Fagaceae</taxon>
        <taxon>Fagus</taxon>
    </lineage>
</organism>
<reference evidence="2" key="1">
    <citation type="submission" date="2018-02" db="EMBL/GenBank/DDBJ databases">
        <authorList>
            <person name="Cohen D.B."/>
            <person name="Kent A.D."/>
        </authorList>
    </citation>
    <scope>NUCLEOTIDE SEQUENCE</scope>
</reference>
<evidence type="ECO:0000313" key="2">
    <source>
        <dbReference type="EMBL" id="SPD06102.1"/>
    </source>
</evidence>
<gene>
    <name evidence="2" type="ORF">FSB_LOCUS33984</name>
</gene>
<dbReference type="AlphaFoldDB" id="A0A2N9H262"/>
<dbReference type="EMBL" id="OIVN01002746">
    <property type="protein sequence ID" value="SPD06102.1"/>
    <property type="molecule type" value="Genomic_DNA"/>
</dbReference>
<evidence type="ECO:0000256" key="1">
    <source>
        <dbReference type="SAM" id="MobiDB-lite"/>
    </source>
</evidence>
<accession>A0A2N9H262</accession>
<proteinExistence type="predicted"/>
<feature type="region of interest" description="Disordered" evidence="1">
    <location>
        <begin position="265"/>
        <end position="326"/>
    </location>
</feature>